<dbReference type="EMBL" id="BSBI01000010">
    <property type="protein sequence ID" value="GLF97224.1"/>
    <property type="molecule type" value="Genomic_DNA"/>
</dbReference>
<evidence type="ECO:0000313" key="3">
    <source>
        <dbReference type="Proteomes" id="UP001291653"/>
    </source>
</evidence>
<evidence type="ECO:0000313" key="2">
    <source>
        <dbReference type="EMBL" id="GLF97224.1"/>
    </source>
</evidence>
<dbReference type="PANTHER" id="PTHR35400:SF3">
    <property type="entry name" value="SLL1072 PROTEIN"/>
    <property type="match status" value="1"/>
</dbReference>
<gene>
    <name evidence="2" type="ORF">SYYSPA8_23025</name>
</gene>
<dbReference type="Proteomes" id="UP001291653">
    <property type="component" value="Unassembled WGS sequence"/>
</dbReference>
<sequence length="194" mass="21789">MTVVEDRIDMAGNTDASRLDRLFQQLEPIPDGYRVEIVRGAVFMSPQRNTHWQIIRRVVRALEDEFGMDVIALSDVRIDFPGHLNGFCPDVAKLRDGSKPDEDGRWRYEDVEFVAEVISESTGVNDYGPKRDAYAVAEVPAYLIIDPYTGRCLLSTNPKDGEYTMERRVDFGDPVDLTGTAVGLTLATDGFPRD</sequence>
<dbReference type="InterPro" id="IPR012296">
    <property type="entry name" value="Nuclease_put_TT1808"/>
</dbReference>
<dbReference type="CDD" id="cd06260">
    <property type="entry name" value="DUF820-like"/>
    <property type="match status" value="1"/>
</dbReference>
<reference evidence="2 3" key="1">
    <citation type="submission" date="2022-10" db="EMBL/GenBank/DDBJ databases">
        <title>Draft genome sequence of Streptomyces sp. YSPA8.</title>
        <authorList>
            <person name="Moriuchi R."/>
            <person name="Dohra H."/>
            <person name="Yamamura H."/>
            <person name="Kodani S."/>
        </authorList>
    </citation>
    <scope>NUCLEOTIDE SEQUENCE [LARGE SCALE GENOMIC DNA]</scope>
    <source>
        <strain evidence="2 3">YSPA8</strain>
    </source>
</reference>
<keyword evidence="2" id="KW-0255">Endonuclease</keyword>
<proteinExistence type="predicted"/>
<name>A0ABQ5P3U1_9ACTN</name>
<accession>A0ABQ5P3U1</accession>
<evidence type="ECO:0000259" key="1">
    <source>
        <dbReference type="Pfam" id="PF05685"/>
    </source>
</evidence>
<dbReference type="InterPro" id="IPR008538">
    <property type="entry name" value="Uma2"/>
</dbReference>
<comment type="caution">
    <text evidence="2">The sequence shown here is derived from an EMBL/GenBank/DDBJ whole genome shotgun (WGS) entry which is preliminary data.</text>
</comment>
<dbReference type="InterPro" id="IPR011335">
    <property type="entry name" value="Restrct_endonuc-II-like"/>
</dbReference>
<dbReference type="GO" id="GO:0004519">
    <property type="term" value="F:endonuclease activity"/>
    <property type="evidence" value="ECO:0007669"/>
    <property type="project" value="UniProtKB-KW"/>
</dbReference>
<protein>
    <submittedName>
        <fullName evidence="2">Uma2 family endonuclease</fullName>
    </submittedName>
</protein>
<dbReference type="RefSeq" id="WP_323449233.1">
    <property type="nucleotide sequence ID" value="NZ_BSBI01000010.1"/>
</dbReference>
<dbReference type="Gene3D" id="3.90.1570.10">
    <property type="entry name" value="tt1808, chain A"/>
    <property type="match status" value="1"/>
</dbReference>
<organism evidence="2 3">
    <name type="scientific">Streptomyces yaizuensis</name>
    <dbReference type="NCBI Taxonomy" id="2989713"/>
    <lineage>
        <taxon>Bacteria</taxon>
        <taxon>Bacillati</taxon>
        <taxon>Actinomycetota</taxon>
        <taxon>Actinomycetes</taxon>
        <taxon>Kitasatosporales</taxon>
        <taxon>Streptomycetaceae</taxon>
        <taxon>Streptomyces</taxon>
    </lineage>
</organism>
<dbReference type="PANTHER" id="PTHR35400">
    <property type="entry name" value="SLR1083 PROTEIN"/>
    <property type="match status" value="1"/>
</dbReference>
<dbReference type="Pfam" id="PF05685">
    <property type="entry name" value="Uma2"/>
    <property type="match status" value="1"/>
</dbReference>
<keyword evidence="3" id="KW-1185">Reference proteome</keyword>
<keyword evidence="2" id="KW-0540">Nuclease</keyword>
<keyword evidence="2" id="KW-0378">Hydrolase</keyword>
<feature type="domain" description="Putative restriction endonuclease" evidence="1">
    <location>
        <begin position="23"/>
        <end position="187"/>
    </location>
</feature>
<dbReference type="SUPFAM" id="SSF52980">
    <property type="entry name" value="Restriction endonuclease-like"/>
    <property type="match status" value="1"/>
</dbReference>